<dbReference type="AlphaFoldDB" id="A0A1C3RIK6"/>
<organism evidence="2 3">
    <name type="scientific">Candidatus Terasakiella magnetica</name>
    <dbReference type="NCBI Taxonomy" id="1867952"/>
    <lineage>
        <taxon>Bacteria</taxon>
        <taxon>Pseudomonadati</taxon>
        <taxon>Pseudomonadota</taxon>
        <taxon>Alphaproteobacteria</taxon>
        <taxon>Rhodospirillales</taxon>
        <taxon>Terasakiellaceae</taxon>
        <taxon>Terasakiella</taxon>
    </lineage>
</organism>
<proteinExistence type="predicted"/>
<evidence type="ECO:0000256" key="1">
    <source>
        <dbReference type="SAM" id="MobiDB-lite"/>
    </source>
</evidence>
<feature type="region of interest" description="Disordered" evidence="1">
    <location>
        <begin position="1"/>
        <end position="23"/>
    </location>
</feature>
<dbReference type="RefSeq" id="WP_069189149.1">
    <property type="nucleotide sequence ID" value="NZ_FLYE01000034.1"/>
</dbReference>
<reference evidence="2 3" key="1">
    <citation type="submission" date="2016-07" db="EMBL/GenBank/DDBJ databases">
        <authorList>
            <person name="Lefevre C.T."/>
        </authorList>
    </citation>
    <scope>NUCLEOTIDE SEQUENCE [LARGE SCALE GENOMIC DNA]</scope>
    <source>
        <strain evidence="2">PR1</strain>
    </source>
</reference>
<protein>
    <submittedName>
        <fullName evidence="2">Uncharacterized protein</fullName>
    </submittedName>
</protein>
<evidence type="ECO:0000313" key="2">
    <source>
        <dbReference type="EMBL" id="SCA57093.1"/>
    </source>
</evidence>
<keyword evidence="3" id="KW-1185">Reference proteome</keyword>
<dbReference type="EMBL" id="FLYE01000034">
    <property type="protein sequence ID" value="SCA57093.1"/>
    <property type="molecule type" value="Genomic_DNA"/>
</dbReference>
<accession>A0A1C3RIK6</accession>
<sequence length="69" mass="7725">MLFGMNMRKPAQKQVNITTSPFGEGGVEPKLADLLSDPIIHLIAQADRIKPGELDGSVETMRQRLRRNH</sequence>
<dbReference type="STRING" id="1867952.MTBPR1_40116"/>
<dbReference type="OrthoDB" id="7365062at2"/>
<dbReference type="Proteomes" id="UP000231658">
    <property type="component" value="Unassembled WGS sequence"/>
</dbReference>
<evidence type="ECO:0000313" key="3">
    <source>
        <dbReference type="Proteomes" id="UP000231658"/>
    </source>
</evidence>
<name>A0A1C3RIK6_9PROT</name>
<gene>
    <name evidence="2" type="ORF">MTBPR1_40116</name>
</gene>